<evidence type="ECO:0000313" key="2">
    <source>
        <dbReference type="EMBL" id="KAJ1170368.1"/>
    </source>
</evidence>
<accession>A0AAV7T1R9</accession>
<keyword evidence="3" id="KW-1185">Reference proteome</keyword>
<protein>
    <submittedName>
        <fullName evidence="2">Uncharacterized protein</fullName>
    </submittedName>
</protein>
<dbReference type="Proteomes" id="UP001066276">
    <property type="component" value="Chromosome 4_1"/>
</dbReference>
<evidence type="ECO:0000256" key="1">
    <source>
        <dbReference type="SAM" id="MobiDB-lite"/>
    </source>
</evidence>
<proteinExistence type="predicted"/>
<reference evidence="2" key="1">
    <citation type="journal article" date="2022" name="bioRxiv">
        <title>Sequencing and chromosome-scale assembly of the giantPleurodeles waltlgenome.</title>
        <authorList>
            <person name="Brown T."/>
            <person name="Elewa A."/>
            <person name="Iarovenko S."/>
            <person name="Subramanian E."/>
            <person name="Araus A.J."/>
            <person name="Petzold A."/>
            <person name="Susuki M."/>
            <person name="Suzuki K.-i.T."/>
            <person name="Hayashi T."/>
            <person name="Toyoda A."/>
            <person name="Oliveira C."/>
            <person name="Osipova E."/>
            <person name="Leigh N.D."/>
            <person name="Simon A."/>
            <person name="Yun M.H."/>
        </authorList>
    </citation>
    <scope>NUCLEOTIDE SEQUENCE</scope>
    <source>
        <strain evidence="2">20211129_DDA</strain>
        <tissue evidence="2">Liver</tissue>
    </source>
</reference>
<dbReference type="AlphaFoldDB" id="A0AAV7T1R9"/>
<dbReference type="EMBL" id="JANPWB010000007">
    <property type="protein sequence ID" value="KAJ1170368.1"/>
    <property type="molecule type" value="Genomic_DNA"/>
</dbReference>
<evidence type="ECO:0000313" key="3">
    <source>
        <dbReference type="Proteomes" id="UP001066276"/>
    </source>
</evidence>
<sequence length="145" mass="16940">MAEMAEDKEPKSQRQGKLDRYSKVVASHRNMGLHESCIAQSRVEQKKWRKTKELANLELQILELEESLMHPLNPIILRQIASLPAEYEDLVQDRAKNRYSPRSMVSMRRDEAERLLAWLSKRELEARQIHSITGPNGEIYKTDDI</sequence>
<feature type="region of interest" description="Disordered" evidence="1">
    <location>
        <begin position="1"/>
        <end position="21"/>
    </location>
</feature>
<name>A0AAV7T1R9_PLEWA</name>
<organism evidence="2 3">
    <name type="scientific">Pleurodeles waltl</name>
    <name type="common">Iberian ribbed newt</name>
    <dbReference type="NCBI Taxonomy" id="8319"/>
    <lineage>
        <taxon>Eukaryota</taxon>
        <taxon>Metazoa</taxon>
        <taxon>Chordata</taxon>
        <taxon>Craniata</taxon>
        <taxon>Vertebrata</taxon>
        <taxon>Euteleostomi</taxon>
        <taxon>Amphibia</taxon>
        <taxon>Batrachia</taxon>
        <taxon>Caudata</taxon>
        <taxon>Salamandroidea</taxon>
        <taxon>Salamandridae</taxon>
        <taxon>Pleurodelinae</taxon>
        <taxon>Pleurodeles</taxon>
    </lineage>
</organism>
<comment type="caution">
    <text evidence="2">The sequence shown here is derived from an EMBL/GenBank/DDBJ whole genome shotgun (WGS) entry which is preliminary data.</text>
</comment>
<gene>
    <name evidence="2" type="ORF">NDU88_002245</name>
</gene>